<dbReference type="AlphaFoldDB" id="A0A4Y6Q0Q6"/>
<accession>A0A4Y6Q0Q6</accession>
<accession>A0A5B8YC43</accession>
<feature type="compositionally biased region" description="Low complexity" evidence="1">
    <location>
        <begin position="40"/>
        <end position="64"/>
    </location>
</feature>
<feature type="compositionally biased region" description="Basic and acidic residues" evidence="1">
    <location>
        <begin position="24"/>
        <end position="38"/>
    </location>
</feature>
<reference evidence="2 3" key="1">
    <citation type="submission" date="2019-06" db="EMBL/GenBank/DDBJ databases">
        <title>Persicimonas caeni gen. nov., sp. nov., a predatory bacterium isolated from solar saltern.</title>
        <authorList>
            <person name="Wang S."/>
        </authorList>
    </citation>
    <scope>NUCLEOTIDE SEQUENCE [LARGE SCALE GENOMIC DNA]</scope>
    <source>
        <strain evidence="2 3">YN101</strain>
    </source>
</reference>
<dbReference type="EMBL" id="CP041186">
    <property type="protein sequence ID" value="QDG54103.1"/>
    <property type="molecule type" value="Genomic_DNA"/>
</dbReference>
<organism evidence="2 3">
    <name type="scientific">Persicimonas caeni</name>
    <dbReference type="NCBI Taxonomy" id="2292766"/>
    <lineage>
        <taxon>Bacteria</taxon>
        <taxon>Deltaproteobacteria</taxon>
        <taxon>Bradymonadales</taxon>
        <taxon>Bradymonadaceae</taxon>
        <taxon>Persicimonas</taxon>
    </lineage>
</organism>
<proteinExistence type="predicted"/>
<sequence>MVVQHTLRVLACFLVATSVACSKPEPKPDETRETRETNETQETQETQEAQETAETEQAQEQAATPPTSGEYACADAPPSMDDVEVEAPSAEKLAAPAPELRFELPEALEGLEPPDEAKQPIETTWCEKAQGASQTEALLTDGRAFTKCCTAEPKGADFQVGCMMARGCSLELPNTTGKRAISTADELAEAVAPVDSVAEAIGLVAVHDQNVWVPYGPDADKLVADTNRWFGWYPLQEGPVKVEAEEHAWGYVLRVPAYAQCGCSHHLYKVAYRVTKDGTVCRLGEKPKVVAYAQKNICID</sequence>
<keyword evidence="3" id="KW-1185">Reference proteome</keyword>
<dbReference type="RefSeq" id="WP_141200548.1">
    <property type="nucleotide sequence ID" value="NZ_CP041186.1"/>
</dbReference>
<gene>
    <name evidence="2" type="ORF">FIV42_26185</name>
</gene>
<feature type="region of interest" description="Disordered" evidence="1">
    <location>
        <begin position="22"/>
        <end position="95"/>
    </location>
</feature>
<name>A0A4Y6Q0Q6_PERCE</name>
<evidence type="ECO:0000313" key="2">
    <source>
        <dbReference type="EMBL" id="QDG54103.1"/>
    </source>
</evidence>
<protein>
    <submittedName>
        <fullName evidence="2">Uncharacterized protein</fullName>
    </submittedName>
</protein>
<evidence type="ECO:0000313" key="3">
    <source>
        <dbReference type="Proteomes" id="UP000315995"/>
    </source>
</evidence>
<evidence type="ECO:0000256" key="1">
    <source>
        <dbReference type="SAM" id="MobiDB-lite"/>
    </source>
</evidence>
<dbReference type="Proteomes" id="UP000315995">
    <property type="component" value="Chromosome"/>
</dbReference>